<evidence type="ECO:0000259" key="2">
    <source>
        <dbReference type="Pfam" id="PF01557"/>
    </source>
</evidence>
<dbReference type="GO" id="GO:0046872">
    <property type="term" value="F:metal ion binding"/>
    <property type="evidence" value="ECO:0007669"/>
    <property type="project" value="UniProtKB-KW"/>
</dbReference>
<evidence type="ECO:0000313" key="3">
    <source>
        <dbReference type="EMBL" id="GAG29257.1"/>
    </source>
</evidence>
<sequence>MRSKSIDTFCPVGPWVVPKQFIPDPHQLDISLSVNGQIRQKSRTAHLIFSIPQTIEYITKHFTLLPGDIIATGTPEGIGAIKAGDTVEASISNIGTLVNQIVREQ</sequence>
<dbReference type="InterPro" id="IPR011234">
    <property type="entry name" value="Fumarylacetoacetase-like_C"/>
</dbReference>
<feature type="domain" description="Fumarylacetoacetase-like C-terminal" evidence="2">
    <location>
        <begin position="2"/>
        <end position="102"/>
    </location>
</feature>
<accession>X0X1D6</accession>
<dbReference type="PANTHER" id="PTHR11820:SF7">
    <property type="entry name" value="ACYLPYRUVASE FAHD1, MITOCHONDRIAL"/>
    <property type="match status" value="1"/>
</dbReference>
<dbReference type="SUPFAM" id="SSF56529">
    <property type="entry name" value="FAH"/>
    <property type="match status" value="1"/>
</dbReference>
<reference evidence="3" key="1">
    <citation type="journal article" date="2014" name="Front. Microbiol.">
        <title>High frequency of phylogenetically diverse reductive dehalogenase-homologous genes in deep subseafloor sedimentary metagenomes.</title>
        <authorList>
            <person name="Kawai M."/>
            <person name="Futagami T."/>
            <person name="Toyoda A."/>
            <person name="Takaki Y."/>
            <person name="Nishi S."/>
            <person name="Hori S."/>
            <person name="Arai W."/>
            <person name="Tsubouchi T."/>
            <person name="Morono Y."/>
            <person name="Uchiyama I."/>
            <person name="Ito T."/>
            <person name="Fujiyama A."/>
            <person name="Inagaki F."/>
            <person name="Takami H."/>
        </authorList>
    </citation>
    <scope>NUCLEOTIDE SEQUENCE</scope>
    <source>
        <strain evidence="3">Expedition CK06-06</strain>
    </source>
</reference>
<dbReference type="GO" id="GO:0018773">
    <property type="term" value="F:acetylpyruvate hydrolase activity"/>
    <property type="evidence" value="ECO:0007669"/>
    <property type="project" value="TreeGrafter"/>
</dbReference>
<gene>
    <name evidence="3" type="ORF">S01H1_66196</name>
</gene>
<protein>
    <recommendedName>
        <fullName evidence="2">Fumarylacetoacetase-like C-terminal domain-containing protein</fullName>
    </recommendedName>
</protein>
<keyword evidence="1" id="KW-0479">Metal-binding</keyword>
<dbReference type="EMBL" id="BARS01043756">
    <property type="protein sequence ID" value="GAG29257.1"/>
    <property type="molecule type" value="Genomic_DNA"/>
</dbReference>
<name>X0X1D6_9ZZZZ</name>
<organism evidence="3">
    <name type="scientific">marine sediment metagenome</name>
    <dbReference type="NCBI Taxonomy" id="412755"/>
    <lineage>
        <taxon>unclassified sequences</taxon>
        <taxon>metagenomes</taxon>
        <taxon>ecological metagenomes</taxon>
    </lineage>
</organism>
<evidence type="ECO:0000256" key="1">
    <source>
        <dbReference type="ARBA" id="ARBA00022723"/>
    </source>
</evidence>
<dbReference type="InterPro" id="IPR036663">
    <property type="entry name" value="Fumarylacetoacetase_C_sf"/>
</dbReference>
<proteinExistence type="predicted"/>
<dbReference type="Pfam" id="PF01557">
    <property type="entry name" value="FAA_hydrolase"/>
    <property type="match status" value="1"/>
</dbReference>
<dbReference type="Gene3D" id="3.90.850.10">
    <property type="entry name" value="Fumarylacetoacetase-like, C-terminal domain"/>
    <property type="match status" value="1"/>
</dbReference>
<dbReference type="PANTHER" id="PTHR11820">
    <property type="entry name" value="ACYLPYRUVASE"/>
    <property type="match status" value="1"/>
</dbReference>
<comment type="caution">
    <text evidence="3">The sequence shown here is derived from an EMBL/GenBank/DDBJ whole genome shotgun (WGS) entry which is preliminary data.</text>
</comment>
<dbReference type="AlphaFoldDB" id="X0X1D6"/>